<evidence type="ECO:0000313" key="2">
    <source>
        <dbReference type="EMBL" id="VFT98583.1"/>
    </source>
</evidence>
<proteinExistence type="predicted"/>
<name>A0A485LIT7_9STRA</name>
<reference evidence="2 3" key="1">
    <citation type="submission" date="2019-03" db="EMBL/GenBank/DDBJ databases">
        <authorList>
            <person name="Gaulin E."/>
            <person name="Dumas B."/>
        </authorList>
    </citation>
    <scope>NUCLEOTIDE SEQUENCE [LARGE SCALE GENOMIC DNA]</scope>
    <source>
        <strain evidence="2">CBS 568.67</strain>
    </source>
</reference>
<dbReference type="Proteomes" id="UP000332933">
    <property type="component" value="Unassembled WGS sequence"/>
</dbReference>
<accession>A0A485LIT7</accession>
<reference evidence="1" key="2">
    <citation type="submission" date="2019-06" db="EMBL/GenBank/DDBJ databases">
        <title>Genomics analysis of Aphanomyces spp. identifies a new class of oomycete effector associated with host adaptation.</title>
        <authorList>
            <person name="Gaulin E."/>
        </authorList>
    </citation>
    <scope>NUCLEOTIDE SEQUENCE</scope>
    <source>
        <strain evidence="1">CBS 578.67</strain>
    </source>
</reference>
<dbReference type="OrthoDB" id="163681at2759"/>
<dbReference type="EMBL" id="VJMH01007011">
    <property type="protein sequence ID" value="KAF0686309.1"/>
    <property type="molecule type" value="Genomic_DNA"/>
</dbReference>
<evidence type="ECO:0000313" key="1">
    <source>
        <dbReference type="EMBL" id="KAF0686309.1"/>
    </source>
</evidence>
<dbReference type="SUPFAM" id="SSF52047">
    <property type="entry name" value="RNI-like"/>
    <property type="match status" value="1"/>
</dbReference>
<evidence type="ECO:0000313" key="3">
    <source>
        <dbReference type="Proteomes" id="UP000332933"/>
    </source>
</evidence>
<dbReference type="InterPro" id="IPR032675">
    <property type="entry name" value="LRR_dom_sf"/>
</dbReference>
<keyword evidence="3" id="KW-1185">Reference proteome</keyword>
<dbReference type="EMBL" id="CAADRA010007037">
    <property type="protein sequence ID" value="VFT98583.1"/>
    <property type="molecule type" value="Genomic_DNA"/>
</dbReference>
<dbReference type="Gene3D" id="3.80.10.10">
    <property type="entry name" value="Ribonuclease Inhibitor"/>
    <property type="match status" value="1"/>
</dbReference>
<organism evidence="2 3">
    <name type="scientific">Aphanomyces stellatus</name>
    <dbReference type="NCBI Taxonomy" id="120398"/>
    <lineage>
        <taxon>Eukaryota</taxon>
        <taxon>Sar</taxon>
        <taxon>Stramenopiles</taxon>
        <taxon>Oomycota</taxon>
        <taxon>Saprolegniomycetes</taxon>
        <taxon>Saprolegniales</taxon>
        <taxon>Verrucalvaceae</taxon>
        <taxon>Aphanomyces</taxon>
    </lineage>
</organism>
<sequence>MVKFDWLIHQPENLLKYVFVSGAHTEDHLALFAEMASKEELVARKNDREEQLRLVYSTIEAFVPKYENAMKTLEKHLQNNMTADAVGQWFDLYLRVVDLAVEIRRGEIRHRTARKFKYRARTNTVHANATTTGLGIDDGNALINELDKIYRQLKKRKPMHLDMIESQLDIFDRDTIGPLDKRIMECKRRMESSSSAYYTTCSVTVHGDLHVELIVRQGNTILVQKQRRCVDIPSCTCDADAEPWVDFCIQETKTTPMPKPAQIVATVPDVNLNELKKSFGVDVEERERNLEAFQNEVHGDVTVTADEPVSKRRCVSLTIPNGVIQDDTAVLDAILSSVKPAPTGVCNVHYGSLQWGETPEYDRMDKVAAALVAHRVETWTMQDMAPTAVEMTSFAAILTEKGCLRQLMHLNLRGLNVKPATWTLPLHAIATLPSLVHLDLSYNTLAMHGPAIESILTKCLKLTTVNLEQCRLRNAETNLLGGLKACAKQLQRLSLADNAFSRPFLKEFVQLDLELDTLNLRYLVVEETEHTTSNDETAMEMAPLRARHLHLDFSSLVEDASLLGSLAAALSSPTCRLRSLDMSSFSSPPEPHLSELLMQISKYGQLQRLSLRGIASIHMSLWSDLLQKGLPRCVVLEWTLPESSIALCITWLQAAHLPALREVHLSVEASSSFSDDVISDWRERLVRQLPKVSKLDIVPVIPAEF</sequence>
<gene>
    <name evidence="2" type="primary">Aste57867_21915</name>
    <name evidence="1" type="ORF">As57867_021846</name>
    <name evidence="2" type="ORF">ASTE57867_21915</name>
</gene>
<dbReference type="AlphaFoldDB" id="A0A485LIT7"/>
<protein>
    <submittedName>
        <fullName evidence="2">Aste57867_21915 protein</fullName>
    </submittedName>
</protein>